<sequence>MLGALRLPSCRGFVMGLTRSVEHPSIEKQSCPKNTPPHSEGDYYILNEPEGHMPTLDAKLDCILEAINVSSKILEGNIDNMVIDLGIPSDAHSFLADKVKKNEYDFNEMNPTVEELKNK</sequence>
<dbReference type="EMBL" id="JANPWB010000011">
    <property type="protein sequence ID" value="KAJ1129773.1"/>
    <property type="molecule type" value="Genomic_DNA"/>
</dbReference>
<gene>
    <name evidence="1" type="ORF">NDU88_008138</name>
</gene>
<evidence type="ECO:0000313" key="2">
    <source>
        <dbReference type="Proteomes" id="UP001066276"/>
    </source>
</evidence>
<accession>A0AAV7PNF6</accession>
<dbReference type="Proteomes" id="UP001066276">
    <property type="component" value="Chromosome 7"/>
</dbReference>
<organism evidence="1 2">
    <name type="scientific">Pleurodeles waltl</name>
    <name type="common">Iberian ribbed newt</name>
    <dbReference type="NCBI Taxonomy" id="8319"/>
    <lineage>
        <taxon>Eukaryota</taxon>
        <taxon>Metazoa</taxon>
        <taxon>Chordata</taxon>
        <taxon>Craniata</taxon>
        <taxon>Vertebrata</taxon>
        <taxon>Euteleostomi</taxon>
        <taxon>Amphibia</taxon>
        <taxon>Batrachia</taxon>
        <taxon>Caudata</taxon>
        <taxon>Salamandroidea</taxon>
        <taxon>Salamandridae</taxon>
        <taxon>Pleurodelinae</taxon>
        <taxon>Pleurodeles</taxon>
    </lineage>
</organism>
<evidence type="ECO:0000313" key="1">
    <source>
        <dbReference type="EMBL" id="KAJ1129773.1"/>
    </source>
</evidence>
<name>A0AAV7PNF6_PLEWA</name>
<protein>
    <submittedName>
        <fullName evidence="1">Uncharacterized protein</fullName>
    </submittedName>
</protein>
<proteinExistence type="predicted"/>
<reference evidence="1" key="1">
    <citation type="journal article" date="2022" name="bioRxiv">
        <title>Sequencing and chromosome-scale assembly of the giantPleurodeles waltlgenome.</title>
        <authorList>
            <person name="Brown T."/>
            <person name="Elewa A."/>
            <person name="Iarovenko S."/>
            <person name="Subramanian E."/>
            <person name="Araus A.J."/>
            <person name="Petzold A."/>
            <person name="Susuki M."/>
            <person name="Suzuki K.-i.T."/>
            <person name="Hayashi T."/>
            <person name="Toyoda A."/>
            <person name="Oliveira C."/>
            <person name="Osipova E."/>
            <person name="Leigh N.D."/>
            <person name="Simon A."/>
            <person name="Yun M.H."/>
        </authorList>
    </citation>
    <scope>NUCLEOTIDE SEQUENCE</scope>
    <source>
        <strain evidence="1">20211129_DDA</strain>
        <tissue evidence="1">Liver</tissue>
    </source>
</reference>
<comment type="caution">
    <text evidence="1">The sequence shown here is derived from an EMBL/GenBank/DDBJ whole genome shotgun (WGS) entry which is preliminary data.</text>
</comment>
<keyword evidence="2" id="KW-1185">Reference proteome</keyword>
<dbReference type="AlphaFoldDB" id="A0AAV7PNF6"/>